<dbReference type="Proteomes" id="UP000006281">
    <property type="component" value="Chromosome"/>
</dbReference>
<dbReference type="PANTHER" id="PTHR39428:SF1">
    <property type="entry name" value="F420H(2)-DEPENDENT QUINONE REDUCTASE RV1261C"/>
    <property type="match status" value="1"/>
</dbReference>
<comment type="similarity">
    <text evidence="1">Belongs to the F420H(2)-dependent quinone reductase family.</text>
</comment>
<dbReference type="RefSeq" id="WP_015100919.1">
    <property type="nucleotide sequence ID" value="NC_019673.1"/>
</dbReference>
<dbReference type="PATRIC" id="fig|1179773.3.peg.3512"/>
<dbReference type="HOGENOM" id="CLU_114921_2_0_11"/>
<proteinExistence type="inferred from homology"/>
<dbReference type="AlphaFoldDB" id="K0JZS7"/>
<name>K0JZS7_SACES</name>
<dbReference type="eggNOG" id="COG3945">
    <property type="taxonomic scope" value="Bacteria"/>
</dbReference>
<keyword evidence="4" id="KW-1185">Reference proteome</keyword>
<evidence type="ECO:0000313" key="4">
    <source>
        <dbReference type="Proteomes" id="UP000006281"/>
    </source>
</evidence>
<evidence type="ECO:0008006" key="5">
    <source>
        <dbReference type="Google" id="ProtNLM"/>
    </source>
</evidence>
<evidence type="ECO:0000256" key="1">
    <source>
        <dbReference type="ARBA" id="ARBA00008710"/>
    </source>
</evidence>
<dbReference type="STRING" id="1179773.BN6_35090"/>
<comment type="catalytic activity">
    <reaction evidence="2">
        <text>oxidized coenzyme F420-(gamma-L-Glu)(n) + a quinol + H(+) = reduced coenzyme F420-(gamma-L-Glu)(n) + a quinone</text>
        <dbReference type="Rhea" id="RHEA:39663"/>
        <dbReference type="Rhea" id="RHEA-COMP:12939"/>
        <dbReference type="Rhea" id="RHEA-COMP:14378"/>
        <dbReference type="ChEBI" id="CHEBI:15378"/>
        <dbReference type="ChEBI" id="CHEBI:24646"/>
        <dbReference type="ChEBI" id="CHEBI:132124"/>
        <dbReference type="ChEBI" id="CHEBI:133980"/>
        <dbReference type="ChEBI" id="CHEBI:139511"/>
    </reaction>
</comment>
<evidence type="ECO:0000313" key="3">
    <source>
        <dbReference type="EMBL" id="CCH30807.1"/>
    </source>
</evidence>
<dbReference type="GO" id="GO:0005886">
    <property type="term" value="C:plasma membrane"/>
    <property type="evidence" value="ECO:0007669"/>
    <property type="project" value="TreeGrafter"/>
</dbReference>
<organism evidence="3 4">
    <name type="scientific">Saccharothrix espanaensis (strain ATCC 51144 / DSM 44229 / JCM 9112 / NBRC 15066 / NRRL 15764)</name>
    <dbReference type="NCBI Taxonomy" id="1179773"/>
    <lineage>
        <taxon>Bacteria</taxon>
        <taxon>Bacillati</taxon>
        <taxon>Actinomycetota</taxon>
        <taxon>Actinomycetes</taxon>
        <taxon>Pseudonocardiales</taxon>
        <taxon>Pseudonocardiaceae</taxon>
        <taxon>Saccharothrix</taxon>
    </lineage>
</organism>
<evidence type="ECO:0000256" key="2">
    <source>
        <dbReference type="ARBA" id="ARBA00049106"/>
    </source>
</evidence>
<dbReference type="OrthoDB" id="8225825at2"/>
<dbReference type="PANTHER" id="PTHR39428">
    <property type="entry name" value="F420H(2)-DEPENDENT QUINONE REDUCTASE RV1261C"/>
    <property type="match status" value="1"/>
</dbReference>
<dbReference type="GO" id="GO:0070967">
    <property type="term" value="F:coenzyme F420 binding"/>
    <property type="evidence" value="ECO:0007669"/>
    <property type="project" value="TreeGrafter"/>
</dbReference>
<dbReference type="Pfam" id="PF04075">
    <property type="entry name" value="F420H2_quin_red"/>
    <property type="match status" value="1"/>
</dbReference>
<dbReference type="GO" id="GO:0016491">
    <property type="term" value="F:oxidoreductase activity"/>
    <property type="evidence" value="ECO:0007669"/>
    <property type="project" value="InterPro"/>
</dbReference>
<reference evidence="3 4" key="1">
    <citation type="journal article" date="2012" name="BMC Genomics">
        <title>Complete genome sequence of Saccharothrix espanaensis DSM 44229T and comparison to the other completely sequenced Pseudonocardiaceae.</title>
        <authorList>
            <person name="Strobel T."/>
            <person name="Al-Dilaimi A."/>
            <person name="Blom J."/>
            <person name="Gessner A."/>
            <person name="Kalinowski J."/>
            <person name="Luzhetska M."/>
            <person name="Puhler A."/>
            <person name="Szczepanowski R."/>
            <person name="Bechthold A."/>
            <person name="Ruckert C."/>
        </authorList>
    </citation>
    <scope>NUCLEOTIDE SEQUENCE [LARGE SCALE GENOMIC DNA]</scope>
    <source>
        <strain evidence="4">ATCC 51144 / DSM 44229 / JCM 9112 / NBRC 15066 / NRRL 15764</strain>
    </source>
</reference>
<dbReference type="EMBL" id="HE804045">
    <property type="protein sequence ID" value="CCH30807.1"/>
    <property type="molecule type" value="Genomic_DNA"/>
</dbReference>
<protein>
    <recommendedName>
        <fullName evidence="5">Nitroreductase family deazaflavin-dependent oxidoreductase</fullName>
    </recommendedName>
</protein>
<dbReference type="InterPro" id="IPR004378">
    <property type="entry name" value="F420H2_quin_Rdtase"/>
</dbReference>
<sequence length="138" mass="15209">MGDEDRERDRRVVEEFRVGGGVVGGRHAGRTLLLLHHTGARSGVERVTPLTFRTVGERWVVAAGNGGLPANPAWYHNLLADPEVSVEIGTEAHRVRARIAEGAEREELAAHFRAAPSRFAAFEEALERVIPIVVFEPR</sequence>
<dbReference type="BioCyc" id="SESP1179773:BN6_RS17005-MONOMER"/>
<gene>
    <name evidence="3" type="ordered locus">BN6_35090</name>
</gene>
<accession>K0JZS7</accession>
<dbReference type="KEGG" id="sesp:BN6_35090"/>
<dbReference type="NCBIfam" id="TIGR00026">
    <property type="entry name" value="hi_GC_TIGR00026"/>
    <property type="match status" value="1"/>
</dbReference>
<dbReference type="InterPro" id="IPR012349">
    <property type="entry name" value="Split_barrel_FMN-bd"/>
</dbReference>
<dbReference type="Gene3D" id="2.30.110.10">
    <property type="entry name" value="Electron Transport, Fmn-binding Protein, Chain A"/>
    <property type="match status" value="1"/>
</dbReference>